<keyword evidence="3" id="KW-1185">Reference proteome</keyword>
<sequence length="352" mass="40801">MGYNVKYLSKGIPSAQIYLFFLCVVVIFSCKQDKKPDISNIKLDIKIQRFDQDLYQGKGKDIQQTDSFLQQKYGFFYDDFVHRMVGNPSLTGKDVLTGLYKDQAYTDLNSEVDSVYPNLKTVEKDLTQSFKYIKYYYPKAKVPHFIANLSGFAYQITTGDDYMSIGLDMFLGRDSKFYGAIVQSIPMYQSRRFEPQYIVPRVTEVYAREELFKERDEDQTLLAKMIYNGKILYFMDQVLPETTADTVKIGYTGKQLAWCTNYEGNIWGFFLENDLLYQSDNQKIQTYLTDGPFTPGLGEKKSSAPKLGVWLGWQIVRKYMTENPTITLQQLMAETDAQKILTKAKYKPKENQ</sequence>
<evidence type="ECO:0000313" key="3">
    <source>
        <dbReference type="Proteomes" id="UP000601055"/>
    </source>
</evidence>
<evidence type="ECO:0000313" key="2">
    <source>
        <dbReference type="EMBL" id="MBB2146713.1"/>
    </source>
</evidence>
<gene>
    <name evidence="2" type="primary">gldB</name>
    <name evidence="2" type="ORF">GM921_14510</name>
</gene>
<reference evidence="2" key="1">
    <citation type="submission" date="2019-11" db="EMBL/GenBank/DDBJ databases">
        <title>Description of Pedobacter sp. LMG 31464T.</title>
        <authorList>
            <person name="Carlier A."/>
            <person name="Qi S."/>
            <person name="Vandamme P."/>
        </authorList>
    </citation>
    <scope>NUCLEOTIDE SEQUENCE</scope>
    <source>
        <strain evidence="2">LMG 31464</strain>
    </source>
</reference>
<feature type="transmembrane region" description="Helical" evidence="1">
    <location>
        <begin position="12"/>
        <end position="30"/>
    </location>
</feature>
<dbReference type="RefSeq" id="WP_182923353.1">
    <property type="nucleotide sequence ID" value="NZ_WNXD01000002.1"/>
</dbReference>
<protein>
    <submittedName>
        <fullName evidence="2">Gliding motility lipoprotein GldB</fullName>
    </submittedName>
</protein>
<keyword evidence="2" id="KW-0449">Lipoprotein</keyword>
<proteinExistence type="predicted"/>
<keyword evidence="1" id="KW-0472">Membrane</keyword>
<name>A0A923IWA8_9SPHI</name>
<dbReference type="AlphaFoldDB" id="A0A923IWA8"/>
<dbReference type="Pfam" id="PF25594">
    <property type="entry name" value="GldB_lipo"/>
    <property type="match status" value="1"/>
</dbReference>
<dbReference type="EMBL" id="WNXD01000002">
    <property type="protein sequence ID" value="MBB2146713.1"/>
    <property type="molecule type" value="Genomic_DNA"/>
</dbReference>
<evidence type="ECO:0000256" key="1">
    <source>
        <dbReference type="SAM" id="Phobius"/>
    </source>
</evidence>
<keyword evidence="1" id="KW-1133">Transmembrane helix</keyword>
<dbReference type="Proteomes" id="UP000601055">
    <property type="component" value="Unassembled WGS sequence"/>
</dbReference>
<comment type="caution">
    <text evidence="2">The sequence shown here is derived from an EMBL/GenBank/DDBJ whole genome shotgun (WGS) entry which is preliminary data.</text>
</comment>
<accession>A0A923IWA8</accession>
<dbReference type="PROSITE" id="PS51257">
    <property type="entry name" value="PROKAR_LIPOPROTEIN"/>
    <property type="match status" value="1"/>
</dbReference>
<dbReference type="InterPro" id="IPR019853">
    <property type="entry name" value="GldB-like"/>
</dbReference>
<dbReference type="NCBIfam" id="TIGR03514">
    <property type="entry name" value="GldB_lipo"/>
    <property type="match status" value="1"/>
</dbReference>
<keyword evidence="1" id="KW-0812">Transmembrane</keyword>
<organism evidence="2 3">
    <name type="scientific">Pedobacter planticolens</name>
    <dbReference type="NCBI Taxonomy" id="2679964"/>
    <lineage>
        <taxon>Bacteria</taxon>
        <taxon>Pseudomonadati</taxon>
        <taxon>Bacteroidota</taxon>
        <taxon>Sphingobacteriia</taxon>
        <taxon>Sphingobacteriales</taxon>
        <taxon>Sphingobacteriaceae</taxon>
        <taxon>Pedobacter</taxon>
    </lineage>
</organism>